<feature type="compositionally biased region" description="Basic residues" evidence="1">
    <location>
        <begin position="240"/>
        <end position="250"/>
    </location>
</feature>
<dbReference type="EMBL" id="JASCZI010062659">
    <property type="protein sequence ID" value="MED6140709.1"/>
    <property type="molecule type" value="Genomic_DNA"/>
</dbReference>
<dbReference type="InterPro" id="IPR012340">
    <property type="entry name" value="NA-bd_OB-fold"/>
</dbReference>
<protein>
    <recommendedName>
        <fullName evidence="4">DUF223 domain-containing protein</fullName>
    </recommendedName>
</protein>
<keyword evidence="3" id="KW-1185">Reference proteome</keyword>
<comment type="caution">
    <text evidence="2">The sequence shown here is derived from an EMBL/GenBank/DDBJ whole genome shotgun (WGS) entry which is preliminary data.</text>
</comment>
<proteinExistence type="predicted"/>
<evidence type="ECO:0008006" key="4">
    <source>
        <dbReference type="Google" id="ProtNLM"/>
    </source>
</evidence>
<gene>
    <name evidence="2" type="ORF">PIB30_096061</name>
</gene>
<organism evidence="2 3">
    <name type="scientific">Stylosanthes scabra</name>
    <dbReference type="NCBI Taxonomy" id="79078"/>
    <lineage>
        <taxon>Eukaryota</taxon>
        <taxon>Viridiplantae</taxon>
        <taxon>Streptophyta</taxon>
        <taxon>Embryophyta</taxon>
        <taxon>Tracheophyta</taxon>
        <taxon>Spermatophyta</taxon>
        <taxon>Magnoliopsida</taxon>
        <taxon>eudicotyledons</taxon>
        <taxon>Gunneridae</taxon>
        <taxon>Pentapetalae</taxon>
        <taxon>rosids</taxon>
        <taxon>fabids</taxon>
        <taxon>Fabales</taxon>
        <taxon>Fabaceae</taxon>
        <taxon>Papilionoideae</taxon>
        <taxon>50 kb inversion clade</taxon>
        <taxon>dalbergioids sensu lato</taxon>
        <taxon>Dalbergieae</taxon>
        <taxon>Pterocarpus clade</taxon>
        <taxon>Stylosanthes</taxon>
    </lineage>
</organism>
<accession>A0ABU6SW79</accession>
<evidence type="ECO:0000313" key="2">
    <source>
        <dbReference type="EMBL" id="MED6140709.1"/>
    </source>
</evidence>
<name>A0ABU6SW79_9FABA</name>
<evidence type="ECO:0000313" key="3">
    <source>
        <dbReference type="Proteomes" id="UP001341840"/>
    </source>
</evidence>
<dbReference type="Proteomes" id="UP001341840">
    <property type="component" value="Unassembled WGS sequence"/>
</dbReference>
<dbReference type="SUPFAM" id="SSF50249">
    <property type="entry name" value="Nucleic acid-binding proteins"/>
    <property type="match status" value="1"/>
</dbReference>
<sequence>MVVEDSKGQRIHLQVPRGLYRRWRVYLKEFQMYNMTNVVVVDPRMRNKLKTIPCPWTVAELLDDQVVLPNHTFDFIGEVVGKANPRDVVTHTGRETKRMVIVLQDTKEQRINCNLFGNMVDDIAHKLTIRVVRDEGRIDSVYPFIKIVDDEEFIKNYKPPNNNVTESADAGQPSNLSFETQGNVVNLISDSDPHYSVDTLDESVSTVDGKTPAKRASPAVGSASPLLSQAEDFGDLSTNRGKRNRLKKQRFPLLEDDN</sequence>
<feature type="region of interest" description="Disordered" evidence="1">
    <location>
        <begin position="202"/>
        <end position="258"/>
    </location>
</feature>
<evidence type="ECO:0000256" key="1">
    <source>
        <dbReference type="SAM" id="MobiDB-lite"/>
    </source>
</evidence>
<dbReference type="Gene3D" id="2.40.50.140">
    <property type="entry name" value="Nucleic acid-binding proteins"/>
    <property type="match status" value="1"/>
</dbReference>
<reference evidence="2 3" key="1">
    <citation type="journal article" date="2023" name="Plants (Basel)">
        <title>Bridging the Gap: Combining Genomics and Transcriptomics Approaches to Understand Stylosanthes scabra, an Orphan Legume from the Brazilian Caatinga.</title>
        <authorList>
            <person name="Ferreira-Neto J.R.C."/>
            <person name="da Silva M.D."/>
            <person name="Binneck E."/>
            <person name="de Melo N.F."/>
            <person name="da Silva R.H."/>
            <person name="de Melo A.L.T.M."/>
            <person name="Pandolfi V."/>
            <person name="Bustamante F.O."/>
            <person name="Brasileiro-Vidal A.C."/>
            <person name="Benko-Iseppon A.M."/>
        </authorList>
    </citation>
    <scope>NUCLEOTIDE SEQUENCE [LARGE SCALE GENOMIC DNA]</scope>
    <source>
        <tissue evidence="2">Leaves</tissue>
    </source>
</reference>